<evidence type="ECO:0000259" key="9">
    <source>
        <dbReference type="PROSITE" id="PS50893"/>
    </source>
</evidence>
<dbReference type="EMBL" id="CP058214">
    <property type="protein sequence ID" value="QPC44427.1"/>
    <property type="molecule type" value="Genomic_DNA"/>
</dbReference>
<evidence type="ECO:0000256" key="7">
    <source>
        <dbReference type="ARBA" id="ARBA00023136"/>
    </source>
</evidence>
<dbReference type="RefSeq" id="WP_246479289.1">
    <property type="nucleotide sequence ID" value="NZ_CP058214.1"/>
</dbReference>
<dbReference type="InterPro" id="IPR008995">
    <property type="entry name" value="Mo/tungstate-bd_C_term_dom"/>
</dbReference>
<dbReference type="AlphaFoldDB" id="A0A7S8HD51"/>
<dbReference type="GO" id="GO:0016887">
    <property type="term" value="F:ATP hydrolysis activity"/>
    <property type="evidence" value="ECO:0007669"/>
    <property type="project" value="InterPro"/>
</dbReference>
<dbReference type="Gene3D" id="3.40.50.300">
    <property type="entry name" value="P-loop containing nucleotide triphosphate hydrolases"/>
    <property type="match status" value="1"/>
</dbReference>
<evidence type="ECO:0000256" key="5">
    <source>
        <dbReference type="ARBA" id="ARBA00022840"/>
    </source>
</evidence>
<dbReference type="PROSITE" id="PS50893">
    <property type="entry name" value="ABC_TRANSPORTER_2"/>
    <property type="match status" value="1"/>
</dbReference>
<accession>A0A7S8HD51</accession>
<dbReference type="InterPro" id="IPR003439">
    <property type="entry name" value="ABC_transporter-like_ATP-bd"/>
</dbReference>
<keyword evidence="11" id="KW-1185">Reference proteome</keyword>
<keyword evidence="7 8" id="KW-0472">Membrane</keyword>
<evidence type="ECO:0000313" key="11">
    <source>
        <dbReference type="Proteomes" id="UP000593594"/>
    </source>
</evidence>
<dbReference type="GO" id="GO:0015417">
    <property type="term" value="F:ABC-type polyamine transporter activity"/>
    <property type="evidence" value="ECO:0007669"/>
    <property type="project" value="UniProtKB-EC"/>
</dbReference>
<dbReference type="InterPro" id="IPR005893">
    <property type="entry name" value="PotA-like"/>
</dbReference>
<comment type="function">
    <text evidence="8">Part of the ABC transporter complex PotABCD involved in spermidine/putrescine import. Responsible for energy coupling to the transport system.</text>
</comment>
<evidence type="ECO:0000256" key="8">
    <source>
        <dbReference type="RuleBase" id="RU364083"/>
    </source>
</evidence>
<gene>
    <name evidence="8" type="primary">potA</name>
    <name evidence="10" type="ORF">HW532_18010</name>
</gene>
<dbReference type="InterPro" id="IPR017871">
    <property type="entry name" value="ABC_transporter-like_CS"/>
</dbReference>
<dbReference type="InterPro" id="IPR013611">
    <property type="entry name" value="Transp-assoc_OB_typ2"/>
</dbReference>
<evidence type="ECO:0000313" key="10">
    <source>
        <dbReference type="EMBL" id="QPC44427.1"/>
    </source>
</evidence>
<dbReference type="Gene3D" id="2.40.50.100">
    <property type="match status" value="1"/>
</dbReference>
<dbReference type="NCBIfam" id="TIGR01187">
    <property type="entry name" value="potA"/>
    <property type="match status" value="1"/>
</dbReference>
<keyword evidence="3" id="KW-0997">Cell inner membrane</keyword>
<proteinExistence type="inferred from homology"/>
<dbReference type="InterPro" id="IPR027417">
    <property type="entry name" value="P-loop_NTPase"/>
</dbReference>
<comment type="subunit">
    <text evidence="8">The complex is composed of two ATP-binding proteins (PotA), two transmembrane proteins (PotB and PotC) and a solute-binding protein (PotD).</text>
</comment>
<dbReference type="KEGG" id="kmn:HW532_18010"/>
<keyword evidence="2 8" id="KW-1003">Cell membrane</keyword>
<dbReference type="PROSITE" id="PS00211">
    <property type="entry name" value="ABC_TRANSPORTER_1"/>
    <property type="match status" value="1"/>
</dbReference>
<dbReference type="PANTHER" id="PTHR42781:SF5">
    <property type="entry name" value="PUTRESCINE TRANSPORT ATP-BINDING PROTEIN POTG"/>
    <property type="match status" value="1"/>
</dbReference>
<dbReference type="GO" id="GO:0043190">
    <property type="term" value="C:ATP-binding cassette (ABC) transporter complex"/>
    <property type="evidence" value="ECO:0007669"/>
    <property type="project" value="InterPro"/>
</dbReference>
<evidence type="ECO:0000256" key="3">
    <source>
        <dbReference type="ARBA" id="ARBA00022519"/>
    </source>
</evidence>
<evidence type="ECO:0000256" key="1">
    <source>
        <dbReference type="ARBA" id="ARBA00022448"/>
    </source>
</evidence>
<dbReference type="GO" id="GO:0015847">
    <property type="term" value="P:putrescine transport"/>
    <property type="evidence" value="ECO:0007669"/>
    <property type="project" value="UniProtKB-ARBA"/>
</dbReference>
<dbReference type="SMART" id="SM00382">
    <property type="entry name" value="AAA"/>
    <property type="match status" value="1"/>
</dbReference>
<evidence type="ECO:0000256" key="6">
    <source>
        <dbReference type="ARBA" id="ARBA00022967"/>
    </source>
</evidence>
<dbReference type="Proteomes" id="UP000593594">
    <property type="component" value="Chromosome"/>
</dbReference>
<dbReference type="PANTHER" id="PTHR42781">
    <property type="entry name" value="SPERMIDINE/PUTRESCINE IMPORT ATP-BINDING PROTEIN POTA"/>
    <property type="match status" value="1"/>
</dbReference>
<organism evidence="10 11">
    <name type="scientific">Kaustia mangrovi</name>
    <dbReference type="NCBI Taxonomy" id="2593653"/>
    <lineage>
        <taxon>Bacteria</taxon>
        <taxon>Pseudomonadati</taxon>
        <taxon>Pseudomonadota</taxon>
        <taxon>Alphaproteobacteria</taxon>
        <taxon>Hyphomicrobiales</taxon>
        <taxon>Parvibaculaceae</taxon>
        <taxon>Kaustia</taxon>
    </lineage>
</organism>
<dbReference type="FunFam" id="3.40.50.300:FF:000133">
    <property type="entry name" value="Spermidine/putrescine import ATP-binding protein PotA"/>
    <property type="match status" value="1"/>
</dbReference>
<dbReference type="EC" id="7.6.2.11" evidence="8"/>
<reference evidence="10 11" key="1">
    <citation type="submission" date="2020-06" db="EMBL/GenBank/DDBJ databases">
        <title>Genome sequence of 2 isolates from Red Sea Mangroves.</title>
        <authorList>
            <person name="Sefrji F."/>
            <person name="Michoud G."/>
            <person name="Merlino G."/>
            <person name="Daffonchio D."/>
        </authorList>
    </citation>
    <scope>NUCLEOTIDE SEQUENCE [LARGE SCALE GENOMIC DNA]</scope>
    <source>
        <strain evidence="10 11">R1DC25</strain>
    </source>
</reference>
<sequence>MSVSDDAIISIRALTKLFPGVTAVDEVSFDIRPNEFFALLGPSGCGKTTLLRMIAGLEMPTSGEITIDGQDMALTPANRRPVNMVFQSYAVFPHMTVEENVAYGLKVVGTPKAEIGPRVEEALRMVQLEQLARRKPDQLSGGQRQRVALARALVKRPKVLLLDEPLSALDAKLRDQMRLELTRLQHAVGITFIIVTHDQDEALSMADRIAVMEAGCVRQIATPTELYEQPASRFVADFIGRVNLLDGEVTGTRDGIVEVETRGLGRIAVAHEGPVSGKVCVAVRPEKLTVSSAEPTDAPIRAQGKVRDVAYYGNASHVFVEIAEGFELTANVQNRSRRIEGDFRPGDTVWISWASEDTLLLTE</sequence>
<dbReference type="InterPro" id="IPR003593">
    <property type="entry name" value="AAA+_ATPase"/>
</dbReference>
<dbReference type="SUPFAM" id="SSF50331">
    <property type="entry name" value="MOP-like"/>
    <property type="match status" value="1"/>
</dbReference>
<keyword evidence="6 8" id="KW-1278">Translocase</keyword>
<comment type="catalytic activity">
    <reaction evidence="8">
        <text>ATP + H2O + polyamine-[polyamine-binding protein]Side 1 = ADP + phosphate + polyamineSide 2 + [polyamine-binding protein]Side 1.</text>
        <dbReference type="EC" id="7.6.2.11"/>
    </reaction>
</comment>
<feature type="domain" description="ABC transporter" evidence="9">
    <location>
        <begin position="9"/>
        <end position="239"/>
    </location>
</feature>
<dbReference type="InterPro" id="IPR050093">
    <property type="entry name" value="ABC_SmlMolc_Importer"/>
</dbReference>
<evidence type="ECO:0000256" key="4">
    <source>
        <dbReference type="ARBA" id="ARBA00022741"/>
    </source>
</evidence>
<dbReference type="SUPFAM" id="SSF52540">
    <property type="entry name" value="P-loop containing nucleoside triphosphate hydrolases"/>
    <property type="match status" value="1"/>
</dbReference>
<dbReference type="Pfam" id="PF00005">
    <property type="entry name" value="ABC_tran"/>
    <property type="match status" value="1"/>
</dbReference>
<keyword evidence="4 8" id="KW-0547">Nucleotide-binding</keyword>
<dbReference type="Pfam" id="PF08402">
    <property type="entry name" value="TOBE_2"/>
    <property type="match status" value="1"/>
</dbReference>
<name>A0A7S8HD51_9HYPH</name>
<comment type="similarity">
    <text evidence="8">Belongs to the ABC transporter superfamily. Spermidine/putrescine importer (TC 3.A.1.11.1) family.</text>
</comment>
<evidence type="ECO:0000256" key="2">
    <source>
        <dbReference type="ARBA" id="ARBA00022475"/>
    </source>
</evidence>
<keyword evidence="1 8" id="KW-0813">Transport</keyword>
<protein>
    <recommendedName>
        <fullName evidence="8">Spermidine/putrescine import ATP-binding protein PotA</fullName>
        <ecNumber evidence="8">7.6.2.11</ecNumber>
    </recommendedName>
</protein>
<dbReference type="GO" id="GO:0005524">
    <property type="term" value="F:ATP binding"/>
    <property type="evidence" value="ECO:0007669"/>
    <property type="project" value="UniProtKB-KW"/>
</dbReference>
<keyword evidence="5 8" id="KW-0067">ATP-binding</keyword>